<dbReference type="Gene3D" id="1.10.10.10">
    <property type="entry name" value="Winged helix-like DNA-binding domain superfamily/Winged helix DNA-binding domain"/>
    <property type="match status" value="1"/>
</dbReference>
<keyword evidence="1" id="KW-0805">Transcription regulation</keyword>
<evidence type="ECO:0000256" key="3">
    <source>
        <dbReference type="ARBA" id="ARBA00023163"/>
    </source>
</evidence>
<evidence type="ECO:0000313" key="6">
    <source>
        <dbReference type="Proteomes" id="UP000010290"/>
    </source>
</evidence>
<dbReference type="SUPFAM" id="SSF46785">
    <property type="entry name" value="Winged helix' DNA-binding domain"/>
    <property type="match status" value="1"/>
</dbReference>
<dbReference type="HOGENOM" id="CLU_083287_31_0_6"/>
<dbReference type="SMART" id="SM00347">
    <property type="entry name" value="HTH_MARR"/>
    <property type="match status" value="1"/>
</dbReference>
<dbReference type="OrthoDB" id="3693638at2"/>
<protein>
    <submittedName>
        <fullName evidence="5">MarR family transcriptional regulator</fullName>
    </submittedName>
</protein>
<proteinExistence type="predicted"/>
<dbReference type="PRINTS" id="PR00598">
    <property type="entry name" value="HTHMARR"/>
</dbReference>
<dbReference type="GO" id="GO:0003677">
    <property type="term" value="F:DNA binding"/>
    <property type="evidence" value="ECO:0007669"/>
    <property type="project" value="UniProtKB-KW"/>
</dbReference>
<dbReference type="PATRIC" id="fig|1141660.3.peg.2384"/>
<dbReference type="RefSeq" id="WP_008916159.1">
    <property type="nucleotide sequence ID" value="NZ_CM001773.1"/>
</dbReference>
<sequence length="141" mass="15755">MANNLEDALSLLQCTLVAKRLMFTPEQVTWGQYDVLEILRLKGDQTPSQLSGSLGISRQNLSKFLRALKTLGFVSQYQSEQDKRELITHLTDKGADFLQRAATGRKENAIKVSEALSKEEQALFIDLANKVTSALGHNDKF</sequence>
<name>K8W583_9GAMM</name>
<dbReference type="CDD" id="cd00090">
    <property type="entry name" value="HTH_ARSR"/>
    <property type="match status" value="1"/>
</dbReference>
<dbReference type="Pfam" id="PF01047">
    <property type="entry name" value="MarR"/>
    <property type="match status" value="1"/>
</dbReference>
<dbReference type="InterPro" id="IPR000835">
    <property type="entry name" value="HTH_MarR-typ"/>
</dbReference>
<dbReference type="PANTHER" id="PTHR42756">
    <property type="entry name" value="TRANSCRIPTIONAL REGULATOR, MARR"/>
    <property type="match status" value="1"/>
</dbReference>
<gene>
    <name evidence="5" type="ORF">OO7_11959</name>
</gene>
<dbReference type="InterPro" id="IPR036390">
    <property type="entry name" value="WH_DNA-bd_sf"/>
</dbReference>
<feature type="domain" description="HTH marR-type" evidence="4">
    <location>
        <begin position="1"/>
        <end position="133"/>
    </location>
</feature>
<evidence type="ECO:0000259" key="4">
    <source>
        <dbReference type="PROSITE" id="PS50995"/>
    </source>
</evidence>
<dbReference type="GO" id="GO:0003700">
    <property type="term" value="F:DNA-binding transcription factor activity"/>
    <property type="evidence" value="ECO:0007669"/>
    <property type="project" value="InterPro"/>
</dbReference>
<evidence type="ECO:0000313" key="5">
    <source>
        <dbReference type="EMBL" id="EKT55689.1"/>
    </source>
</evidence>
<reference evidence="5 6" key="1">
    <citation type="journal article" date="2012" name="BMC Genomics">
        <title>Comparative genomics of bacteria in the genus Providencia isolated from wild Drosophila melanogaster.</title>
        <authorList>
            <person name="Galac M.R."/>
            <person name="Lazzaro B.P."/>
        </authorList>
    </citation>
    <scope>NUCLEOTIDE SEQUENCE [LARGE SCALE GENOMIC DNA]</scope>
    <source>
        <strain evidence="5 6">DSM 19967</strain>
    </source>
</reference>
<dbReference type="InterPro" id="IPR011991">
    <property type="entry name" value="ArsR-like_HTH"/>
</dbReference>
<dbReference type="PROSITE" id="PS50995">
    <property type="entry name" value="HTH_MARR_2"/>
    <property type="match status" value="1"/>
</dbReference>
<comment type="caution">
    <text evidence="5">The sequence shown here is derived from an EMBL/GenBank/DDBJ whole genome shotgun (WGS) entry which is preliminary data.</text>
</comment>
<keyword evidence="3" id="KW-0804">Transcription</keyword>
<dbReference type="AlphaFoldDB" id="K8W583"/>
<organism evidence="5 6">
    <name type="scientific">Providencia sneebia DSM 19967</name>
    <dbReference type="NCBI Taxonomy" id="1141660"/>
    <lineage>
        <taxon>Bacteria</taxon>
        <taxon>Pseudomonadati</taxon>
        <taxon>Pseudomonadota</taxon>
        <taxon>Gammaproteobacteria</taxon>
        <taxon>Enterobacterales</taxon>
        <taxon>Morganellaceae</taxon>
        <taxon>Providencia</taxon>
    </lineage>
</organism>
<evidence type="ECO:0000256" key="2">
    <source>
        <dbReference type="ARBA" id="ARBA00023125"/>
    </source>
</evidence>
<dbReference type="EMBL" id="AKKN01000010">
    <property type="protein sequence ID" value="EKT55689.1"/>
    <property type="molecule type" value="Genomic_DNA"/>
</dbReference>
<evidence type="ECO:0000256" key="1">
    <source>
        <dbReference type="ARBA" id="ARBA00023015"/>
    </source>
</evidence>
<accession>K8W583</accession>
<dbReference type="InterPro" id="IPR036388">
    <property type="entry name" value="WH-like_DNA-bd_sf"/>
</dbReference>
<keyword evidence="2" id="KW-0238">DNA-binding</keyword>
<dbReference type="PANTHER" id="PTHR42756:SF1">
    <property type="entry name" value="TRANSCRIPTIONAL REPRESSOR OF EMRAB OPERON"/>
    <property type="match status" value="1"/>
</dbReference>
<dbReference type="Proteomes" id="UP000010290">
    <property type="component" value="Chromosome"/>
</dbReference>
<keyword evidence="6" id="KW-1185">Reference proteome</keyword>